<organism evidence="1 2">
    <name type="scientific">Rhizobium leguminosarum bv. trifolii WSM597</name>
    <dbReference type="NCBI Taxonomy" id="754764"/>
    <lineage>
        <taxon>Bacteria</taxon>
        <taxon>Pseudomonadati</taxon>
        <taxon>Pseudomonadota</taxon>
        <taxon>Alphaproteobacteria</taxon>
        <taxon>Hyphomicrobiales</taxon>
        <taxon>Rhizobiaceae</taxon>
        <taxon>Rhizobium/Agrobacterium group</taxon>
        <taxon>Rhizobium</taxon>
    </lineage>
</organism>
<protein>
    <submittedName>
        <fullName evidence="1">Uncharacterized protein</fullName>
    </submittedName>
</protein>
<sequence>MRLVPFEYAGHNLAVVFINPEQVVAVRAFANSTHIHCWAAERWRTELLSGQRDGR</sequence>
<proteinExistence type="predicted"/>
<dbReference type="HOGENOM" id="CLU_3029250_0_0_5"/>
<evidence type="ECO:0000313" key="1">
    <source>
        <dbReference type="EMBL" id="EJB02153.1"/>
    </source>
</evidence>
<dbReference type="EMBL" id="JH719382">
    <property type="protein sequence ID" value="EJB02153.1"/>
    <property type="molecule type" value="Genomic_DNA"/>
</dbReference>
<accession>J0GX57</accession>
<reference evidence="1 2" key="1">
    <citation type="submission" date="2012-02" db="EMBL/GenBank/DDBJ databases">
        <title>Improved High-Quality Draft Sequence of Rhizobium leguminosarum bv. trifolii WSM597.</title>
        <authorList>
            <consortium name="US DOE Joint Genome Institute"/>
            <person name="Lucas S."/>
            <person name="Han J."/>
            <person name="Lapidus A."/>
            <person name="Cheng J.-F."/>
            <person name="Goodwin L."/>
            <person name="Pitluck S."/>
            <person name="Peters L."/>
            <person name="Ovchinnikova G."/>
            <person name="Held B."/>
            <person name="Detter J.C."/>
            <person name="Han C."/>
            <person name="Tapia R."/>
            <person name="Land M."/>
            <person name="Hauser L."/>
            <person name="Kyrpides N."/>
            <person name="Ivanova N."/>
            <person name="Pagani I."/>
            <person name="Brau L."/>
            <person name="Yates R."/>
            <person name="O'Hara G."/>
            <person name="Rui T."/>
            <person name="Howieson J."/>
            <person name="Reeve W."/>
            <person name="Woyke T."/>
        </authorList>
    </citation>
    <scope>NUCLEOTIDE SEQUENCE [LARGE SCALE GENOMIC DNA]</scope>
    <source>
        <strain evidence="1 2">WSM597</strain>
    </source>
</reference>
<evidence type="ECO:0000313" key="2">
    <source>
        <dbReference type="Proteomes" id="UP000005092"/>
    </source>
</evidence>
<dbReference type="Proteomes" id="UP000005092">
    <property type="component" value="Unassembled WGS sequence"/>
</dbReference>
<dbReference type="AlphaFoldDB" id="J0GX57"/>
<name>J0GX57_RHILT</name>
<gene>
    <name evidence="1" type="ORF">Rleg9DRAFT_0934</name>
</gene>